<keyword evidence="4" id="KW-1185">Reference proteome</keyword>
<dbReference type="PANTHER" id="PTHR33375:SF1">
    <property type="entry name" value="CHROMOSOME-PARTITIONING PROTEIN PARB-RELATED"/>
    <property type="match status" value="1"/>
</dbReference>
<evidence type="ECO:0000256" key="1">
    <source>
        <dbReference type="ARBA" id="ARBA00006295"/>
    </source>
</evidence>
<dbReference type="NCBIfam" id="TIGR00180">
    <property type="entry name" value="parB_part"/>
    <property type="match status" value="1"/>
</dbReference>
<organism evidence="3 4">
    <name type="scientific">Piscinibacter aquaticus</name>
    <dbReference type="NCBI Taxonomy" id="392597"/>
    <lineage>
        <taxon>Bacteria</taxon>
        <taxon>Pseudomonadati</taxon>
        <taxon>Pseudomonadota</taxon>
        <taxon>Betaproteobacteria</taxon>
        <taxon>Burkholderiales</taxon>
        <taxon>Sphaerotilaceae</taxon>
        <taxon>Piscinibacter</taxon>
    </lineage>
</organism>
<feature type="domain" description="ParB-like N-terminal" evidence="2">
    <location>
        <begin position="32"/>
        <end position="128"/>
    </location>
</feature>
<dbReference type="InterPro" id="IPR004437">
    <property type="entry name" value="ParB/RepB/Spo0J"/>
</dbReference>
<dbReference type="Pfam" id="PF18090">
    <property type="entry name" value="SoPB_HTH"/>
    <property type="match status" value="1"/>
</dbReference>
<proteinExistence type="inferred from homology"/>
<dbReference type="CDD" id="cd16405">
    <property type="entry name" value="RepB_like_N"/>
    <property type="match status" value="1"/>
</dbReference>
<reference evidence="3 4" key="1">
    <citation type="submission" date="2019-08" db="EMBL/GenBank/DDBJ databases">
        <authorList>
            <person name="Khan S.A."/>
            <person name="Jeon C.O."/>
            <person name="Jeong S.E."/>
        </authorList>
    </citation>
    <scope>NUCLEOTIDE SEQUENCE [LARGE SCALE GENOMIC DNA]</scope>
    <source>
        <strain evidence="4">IMCC1728</strain>
    </source>
</reference>
<protein>
    <submittedName>
        <fullName evidence="3">ParB/RepB/Spo0J family partition protein</fullName>
    </submittedName>
</protein>
<dbReference type="SUPFAM" id="SSF110849">
    <property type="entry name" value="ParB/Sulfiredoxin"/>
    <property type="match status" value="1"/>
</dbReference>
<dbReference type="AlphaFoldDB" id="A0A5C6TNQ5"/>
<evidence type="ECO:0000259" key="2">
    <source>
        <dbReference type="SMART" id="SM00470"/>
    </source>
</evidence>
<dbReference type="SUPFAM" id="SSF109709">
    <property type="entry name" value="KorB DNA-binding domain-like"/>
    <property type="match status" value="1"/>
</dbReference>
<dbReference type="Gene3D" id="1.10.10.2830">
    <property type="match status" value="1"/>
</dbReference>
<accession>A0A5C6TNQ5</accession>
<name>A0A5C6TNQ5_9BURK</name>
<evidence type="ECO:0000313" key="3">
    <source>
        <dbReference type="EMBL" id="TXC62093.1"/>
    </source>
</evidence>
<dbReference type="InterPro" id="IPR040873">
    <property type="entry name" value="SoPB_HTH"/>
</dbReference>
<dbReference type="EMBL" id="VOPW01000003">
    <property type="protein sequence ID" value="TXC62093.1"/>
    <property type="molecule type" value="Genomic_DNA"/>
</dbReference>
<dbReference type="GO" id="GO:0003677">
    <property type="term" value="F:DNA binding"/>
    <property type="evidence" value="ECO:0007669"/>
    <property type="project" value="InterPro"/>
</dbReference>
<comment type="caution">
    <text evidence="3">The sequence shown here is derived from an EMBL/GenBank/DDBJ whole genome shotgun (WGS) entry which is preliminary data.</text>
</comment>
<comment type="similarity">
    <text evidence="1">Belongs to the ParB family.</text>
</comment>
<dbReference type="SMART" id="SM00470">
    <property type="entry name" value="ParB"/>
    <property type="match status" value="1"/>
</dbReference>
<sequence length="293" mass="31888">MLQFRGQMLAVEGELASLREKLKAHEGALPTRTLDPASIVPSAWANRHADAFRTAEFERLKQDIAAAGGNVQPILVRPLAGQSGRYELVFGHRRHRACAELGLPVLATIETEPISDLELFAAMDRENRERADLSPFEQGQMYRRALDAGLYPSNRRPAEALGVSHTWVANVLSVADLPPAILECFRSPLEVQHRHAKQIGAALEHDRKGVLRRAEKLRQTGARLPAGAVVAALAKADATPVTGSRHPLTVDGRVVGHWQVDGAGRLNLQIEPGALPDDGVEPLLQKITSALSR</sequence>
<dbReference type="InterPro" id="IPR036086">
    <property type="entry name" value="ParB/Sulfiredoxin_sf"/>
</dbReference>
<evidence type="ECO:0000313" key="4">
    <source>
        <dbReference type="Proteomes" id="UP000321832"/>
    </source>
</evidence>
<dbReference type="InterPro" id="IPR037972">
    <property type="entry name" value="RepB_N"/>
</dbReference>
<dbReference type="Pfam" id="PF02195">
    <property type="entry name" value="ParB_N"/>
    <property type="match status" value="1"/>
</dbReference>
<dbReference type="InterPro" id="IPR050336">
    <property type="entry name" value="Chromosome_partition/occlusion"/>
</dbReference>
<dbReference type="GO" id="GO:0007059">
    <property type="term" value="P:chromosome segregation"/>
    <property type="evidence" value="ECO:0007669"/>
    <property type="project" value="TreeGrafter"/>
</dbReference>
<dbReference type="Gene3D" id="3.90.1530.30">
    <property type="match status" value="1"/>
</dbReference>
<dbReference type="Proteomes" id="UP000321832">
    <property type="component" value="Unassembled WGS sequence"/>
</dbReference>
<gene>
    <name evidence="3" type="ORF">FSC37_23020</name>
</gene>
<dbReference type="PANTHER" id="PTHR33375">
    <property type="entry name" value="CHROMOSOME-PARTITIONING PROTEIN PARB-RELATED"/>
    <property type="match status" value="1"/>
</dbReference>
<dbReference type="InterPro" id="IPR003115">
    <property type="entry name" value="ParB_N"/>
</dbReference>
<dbReference type="GO" id="GO:0005694">
    <property type="term" value="C:chromosome"/>
    <property type="evidence" value="ECO:0007669"/>
    <property type="project" value="TreeGrafter"/>
</dbReference>